<reference evidence="5 6" key="1">
    <citation type="submission" date="2018-10" db="EMBL/GenBank/DDBJ databases">
        <title>Phylogenomics of Brevibacillus.</title>
        <authorList>
            <person name="Dunlap C."/>
        </authorList>
    </citation>
    <scope>NUCLEOTIDE SEQUENCE [LARGE SCALE GENOMIC DNA]</scope>
    <source>
        <strain evidence="5 6">JCM 15716</strain>
    </source>
</reference>
<feature type="signal peptide" evidence="3">
    <location>
        <begin position="1"/>
        <end position="22"/>
    </location>
</feature>
<dbReference type="GO" id="GO:0016810">
    <property type="term" value="F:hydrolase activity, acting on carbon-nitrogen (but not peptide) bonds"/>
    <property type="evidence" value="ECO:0007669"/>
    <property type="project" value="InterPro"/>
</dbReference>
<feature type="chain" id="PRO_5017939607" evidence="3">
    <location>
        <begin position="23"/>
        <end position="278"/>
    </location>
</feature>
<dbReference type="PROSITE" id="PS51677">
    <property type="entry name" value="NODB"/>
    <property type="match status" value="1"/>
</dbReference>
<dbReference type="Gene3D" id="3.20.20.370">
    <property type="entry name" value="Glycoside hydrolase/deacetylase"/>
    <property type="match status" value="1"/>
</dbReference>
<dbReference type="PANTHER" id="PTHR34216">
    <property type="match status" value="1"/>
</dbReference>
<evidence type="ECO:0000313" key="5">
    <source>
        <dbReference type="EMBL" id="RNB87205.1"/>
    </source>
</evidence>
<dbReference type="AlphaFoldDB" id="A0A3M8DIK9"/>
<dbReference type="SUPFAM" id="SSF88713">
    <property type="entry name" value="Glycoside hydrolase/deacetylase"/>
    <property type="match status" value="1"/>
</dbReference>
<feature type="domain" description="NodB homology" evidence="4">
    <location>
        <begin position="101"/>
        <end position="278"/>
    </location>
</feature>
<dbReference type="PANTHER" id="PTHR34216:SF3">
    <property type="entry name" value="POLY-BETA-1,6-N-ACETYL-D-GLUCOSAMINE N-DEACETYLASE"/>
    <property type="match status" value="1"/>
</dbReference>
<dbReference type="GO" id="GO:0005975">
    <property type="term" value="P:carbohydrate metabolic process"/>
    <property type="evidence" value="ECO:0007669"/>
    <property type="project" value="InterPro"/>
</dbReference>
<dbReference type="OrthoDB" id="9778320at2"/>
<keyword evidence="2 3" id="KW-0732">Signal</keyword>
<dbReference type="InterPro" id="IPR002509">
    <property type="entry name" value="NODB_dom"/>
</dbReference>
<organism evidence="5 6">
    <name type="scientific">Brevibacillus fluminis</name>
    <dbReference type="NCBI Taxonomy" id="511487"/>
    <lineage>
        <taxon>Bacteria</taxon>
        <taxon>Bacillati</taxon>
        <taxon>Bacillota</taxon>
        <taxon>Bacilli</taxon>
        <taxon>Bacillales</taxon>
        <taxon>Paenibacillaceae</taxon>
        <taxon>Brevibacillus</taxon>
    </lineage>
</organism>
<dbReference type="InterPro" id="IPR011330">
    <property type="entry name" value="Glyco_hydro/deAcase_b/a-brl"/>
</dbReference>
<dbReference type="Proteomes" id="UP000271031">
    <property type="component" value="Unassembled WGS sequence"/>
</dbReference>
<dbReference type="InterPro" id="IPR051398">
    <property type="entry name" value="Polysacch_Deacetylase"/>
</dbReference>
<dbReference type="GO" id="GO:0005576">
    <property type="term" value="C:extracellular region"/>
    <property type="evidence" value="ECO:0007669"/>
    <property type="project" value="UniProtKB-SubCell"/>
</dbReference>
<dbReference type="Pfam" id="PF01522">
    <property type="entry name" value="Polysacc_deac_1"/>
    <property type="match status" value="1"/>
</dbReference>
<accession>A0A3M8DIK9</accession>
<sequence>MRKMTTLLLTFLLPMMLGFSHAPTESKHPSTVPVQMQVKHNQQESIPVLMYHCISKGNNYLYVPPEQFEHQLVSLQKDGYTTITASELLSFWERGTVLPKKPVLITLDDGYEDNYTNAFPILKKHRAKATIFVVTGAVGRPNYMSWQQLGEMNKSGLVDLESHTVHHHNTRKITDAEFRTELVDSKQELESHLNKKIVIFAFPFGESKPSSAAILQESGYRIAFSTNKGLAHYPDGKYRLKRLEMFAQDSPPAAIAEASQPKKKPFLDPFSILASIKL</sequence>
<dbReference type="CDD" id="cd10918">
    <property type="entry name" value="CE4_NodB_like_5s_6s"/>
    <property type="match status" value="1"/>
</dbReference>
<comment type="subcellular location">
    <subcellularLocation>
        <location evidence="1">Secreted</location>
    </subcellularLocation>
</comment>
<protein>
    <submittedName>
        <fullName evidence="5">Polysaccharide deacetylase family protein</fullName>
    </submittedName>
</protein>
<evidence type="ECO:0000256" key="3">
    <source>
        <dbReference type="SAM" id="SignalP"/>
    </source>
</evidence>
<keyword evidence="6" id="KW-1185">Reference proteome</keyword>
<evidence type="ECO:0000256" key="2">
    <source>
        <dbReference type="ARBA" id="ARBA00022729"/>
    </source>
</evidence>
<evidence type="ECO:0000313" key="6">
    <source>
        <dbReference type="Proteomes" id="UP000271031"/>
    </source>
</evidence>
<dbReference type="RefSeq" id="WP_122918904.1">
    <property type="nucleotide sequence ID" value="NZ_RHHQ01000012.1"/>
</dbReference>
<dbReference type="EMBL" id="RHHQ01000012">
    <property type="protein sequence ID" value="RNB87205.1"/>
    <property type="molecule type" value="Genomic_DNA"/>
</dbReference>
<evidence type="ECO:0000256" key="1">
    <source>
        <dbReference type="ARBA" id="ARBA00004613"/>
    </source>
</evidence>
<proteinExistence type="predicted"/>
<gene>
    <name evidence="5" type="ORF">EDM56_16130</name>
</gene>
<comment type="caution">
    <text evidence="5">The sequence shown here is derived from an EMBL/GenBank/DDBJ whole genome shotgun (WGS) entry which is preliminary data.</text>
</comment>
<name>A0A3M8DIK9_9BACL</name>
<evidence type="ECO:0000259" key="4">
    <source>
        <dbReference type="PROSITE" id="PS51677"/>
    </source>
</evidence>